<sequence>MSTSPSDEATALPVSKKPEKPASTFTLTCNLLSQFLKDRKPSSSFPDLSLGISAPNPPDLHHRVKTMNLLPGVDVAGGETGNENHKGNAMDLNLFPQRAGFAPSSSPAPAEGSRELEKPQLTIFYGGKVLVFDNFPASKAMDLLNLAGKQSAPAEAPVIAGEPTKSVSPSNSAIPSTSVAPPVAAVRPPCLTQASGTEMPIARRASLHRFLEKRKDRVNAKAPYEVNGAGAGARPAAKPEESKQWLGLGPHASK</sequence>
<dbReference type="EMBL" id="CM037028">
    <property type="protein sequence ID" value="KAH7656493.1"/>
    <property type="molecule type" value="Genomic_DNA"/>
</dbReference>
<proteinExistence type="predicted"/>
<comment type="caution">
    <text evidence="1">The sequence shown here is derived from an EMBL/GenBank/DDBJ whole genome shotgun (WGS) entry which is preliminary data.</text>
</comment>
<gene>
    <name evidence="1" type="ORF">IHE45_18G077100</name>
</gene>
<accession>A0ACB7U8B5</accession>
<evidence type="ECO:0000313" key="2">
    <source>
        <dbReference type="Proteomes" id="UP000827976"/>
    </source>
</evidence>
<reference evidence="2" key="1">
    <citation type="journal article" date="2022" name="Nat. Commun.">
        <title>Chromosome evolution and the genetic basis of agronomically important traits in greater yam.</title>
        <authorList>
            <person name="Bredeson J.V."/>
            <person name="Lyons J.B."/>
            <person name="Oniyinde I.O."/>
            <person name="Okereke N.R."/>
            <person name="Kolade O."/>
            <person name="Nnabue I."/>
            <person name="Nwadili C.O."/>
            <person name="Hribova E."/>
            <person name="Parker M."/>
            <person name="Nwogha J."/>
            <person name="Shu S."/>
            <person name="Carlson J."/>
            <person name="Kariba R."/>
            <person name="Muthemba S."/>
            <person name="Knop K."/>
            <person name="Barton G.J."/>
            <person name="Sherwood A.V."/>
            <person name="Lopez-Montes A."/>
            <person name="Asiedu R."/>
            <person name="Jamnadass R."/>
            <person name="Muchugi A."/>
            <person name="Goodstein D."/>
            <person name="Egesi C.N."/>
            <person name="Featherston J."/>
            <person name="Asfaw A."/>
            <person name="Simpson G.G."/>
            <person name="Dolezel J."/>
            <person name="Hendre P.S."/>
            <person name="Van Deynze A."/>
            <person name="Kumar P.L."/>
            <person name="Obidiegwu J.E."/>
            <person name="Bhattacharjee R."/>
            <person name="Rokhsar D.S."/>
        </authorList>
    </citation>
    <scope>NUCLEOTIDE SEQUENCE [LARGE SCALE GENOMIC DNA]</scope>
    <source>
        <strain evidence="2">cv. TDa95/00328</strain>
    </source>
</reference>
<dbReference type="Proteomes" id="UP000827976">
    <property type="component" value="Chromosome 18"/>
</dbReference>
<protein>
    <submittedName>
        <fullName evidence="1">Jasmonate ZIM domain-containing protein</fullName>
    </submittedName>
</protein>
<keyword evidence="2" id="KW-1185">Reference proteome</keyword>
<organism evidence="1 2">
    <name type="scientific">Dioscorea alata</name>
    <name type="common">Purple yam</name>
    <dbReference type="NCBI Taxonomy" id="55571"/>
    <lineage>
        <taxon>Eukaryota</taxon>
        <taxon>Viridiplantae</taxon>
        <taxon>Streptophyta</taxon>
        <taxon>Embryophyta</taxon>
        <taxon>Tracheophyta</taxon>
        <taxon>Spermatophyta</taxon>
        <taxon>Magnoliopsida</taxon>
        <taxon>Liliopsida</taxon>
        <taxon>Dioscoreales</taxon>
        <taxon>Dioscoreaceae</taxon>
        <taxon>Dioscorea</taxon>
    </lineage>
</organism>
<name>A0ACB7U8B5_DIOAL</name>
<evidence type="ECO:0000313" key="1">
    <source>
        <dbReference type="EMBL" id="KAH7656493.1"/>
    </source>
</evidence>